<evidence type="ECO:0000313" key="3">
    <source>
        <dbReference type="EMBL" id="KAK3018456.1"/>
    </source>
</evidence>
<dbReference type="Proteomes" id="UP001188597">
    <property type="component" value="Unassembled WGS sequence"/>
</dbReference>
<dbReference type="EMBL" id="JAVXUP010000936">
    <property type="protein sequence ID" value="KAK3018456.1"/>
    <property type="molecule type" value="Genomic_DNA"/>
</dbReference>
<dbReference type="PANTHER" id="PTHR31513:SF10">
    <property type="entry name" value="TYROSINE-PROTEIN KINASE EPHRIN TYPE A_B RECEPTOR-LIKE DOMAIN-CONTAINING PROTEIN"/>
    <property type="match status" value="1"/>
</dbReference>
<keyword evidence="1" id="KW-0812">Transmembrane</keyword>
<comment type="caution">
    <text evidence="3">The sequence shown here is derived from an EMBL/GenBank/DDBJ whole genome shotgun (WGS) entry which is preliminary data.</text>
</comment>
<dbReference type="Pfam" id="PF26010">
    <property type="entry name" value="DUF8003"/>
    <property type="match status" value="1"/>
</dbReference>
<keyword evidence="1" id="KW-1133">Transmembrane helix</keyword>
<protein>
    <recommendedName>
        <fullName evidence="2">DUF8003 domain-containing protein</fullName>
    </recommendedName>
</protein>
<evidence type="ECO:0000313" key="4">
    <source>
        <dbReference type="Proteomes" id="UP001188597"/>
    </source>
</evidence>
<organism evidence="3 4">
    <name type="scientific">Escallonia herrerae</name>
    <dbReference type="NCBI Taxonomy" id="1293975"/>
    <lineage>
        <taxon>Eukaryota</taxon>
        <taxon>Viridiplantae</taxon>
        <taxon>Streptophyta</taxon>
        <taxon>Embryophyta</taxon>
        <taxon>Tracheophyta</taxon>
        <taxon>Spermatophyta</taxon>
        <taxon>Magnoliopsida</taxon>
        <taxon>eudicotyledons</taxon>
        <taxon>Gunneridae</taxon>
        <taxon>Pentapetalae</taxon>
        <taxon>asterids</taxon>
        <taxon>campanulids</taxon>
        <taxon>Escalloniales</taxon>
        <taxon>Escalloniaceae</taxon>
        <taxon>Escallonia</taxon>
    </lineage>
</organism>
<keyword evidence="1" id="KW-0472">Membrane</keyword>
<name>A0AA88VZM4_9ASTE</name>
<dbReference type="InterPro" id="IPR058316">
    <property type="entry name" value="DUF8003"/>
</dbReference>
<evidence type="ECO:0000256" key="1">
    <source>
        <dbReference type="SAM" id="Phobius"/>
    </source>
</evidence>
<keyword evidence="4" id="KW-1185">Reference proteome</keyword>
<accession>A0AA88VZM4</accession>
<gene>
    <name evidence="3" type="ORF">RJ639_004273</name>
</gene>
<dbReference type="PANTHER" id="PTHR31513">
    <property type="entry name" value="EPHRIN TYPE-B RECEPTOR"/>
    <property type="match status" value="1"/>
</dbReference>
<proteinExistence type="predicted"/>
<feature type="transmembrane region" description="Helical" evidence="1">
    <location>
        <begin position="75"/>
        <end position="95"/>
    </location>
</feature>
<evidence type="ECO:0000259" key="2">
    <source>
        <dbReference type="Pfam" id="PF26010"/>
    </source>
</evidence>
<dbReference type="AlphaFoldDB" id="A0AA88VZM4"/>
<sequence>MQECPVGTFKNVSGSDRALCRNCPSHELPRRATYIAVRGGVADTPCPYNCVSERYHMPRCYTPLEELIYTFGGPWLFVFVLLSLLVLLALVLSVARMKFVSTDEMPALVPIRRGLHQDRSFPFLESLNEVLETSRTEESQTHVYRIYEDAFNRFVDEINGLAAYQWWEGSVYSILSVSCPWLQWRRKKKIQLLREYVRSEYDHACLRSCRSRALYEGLKVAATSDLMLAYVDFFLGGDEKRDDLPPRLHQRLPLSLVFGGDGSYMAPFCLHSDNILTSLISQSVSPTIWYRLVAGLNTQLRLVRRGHLKTTFRPVISWIETHGNPTLGAHGLQVDLAFFQPTACGYCQFGLVVIAVKDEGVPARFEGLDGCSSPGKQPR</sequence>
<reference evidence="3" key="1">
    <citation type="submission" date="2022-12" db="EMBL/GenBank/DDBJ databases">
        <title>Draft genome assemblies for two species of Escallonia (Escalloniales).</title>
        <authorList>
            <person name="Chanderbali A."/>
            <person name="Dervinis C."/>
            <person name="Anghel I."/>
            <person name="Soltis D."/>
            <person name="Soltis P."/>
            <person name="Zapata F."/>
        </authorList>
    </citation>
    <scope>NUCLEOTIDE SEQUENCE</scope>
    <source>
        <strain evidence="3">UCBG64.0493</strain>
        <tissue evidence="3">Leaf</tissue>
    </source>
</reference>
<feature type="domain" description="DUF8003" evidence="2">
    <location>
        <begin position="2"/>
        <end position="61"/>
    </location>
</feature>